<dbReference type="EMBL" id="JACRWH010000010">
    <property type="protein sequence ID" value="MBC6011962.1"/>
    <property type="molecule type" value="Genomic_DNA"/>
</dbReference>
<keyword evidence="2" id="KW-1185">Reference proteome</keyword>
<dbReference type="RefSeq" id="WP_186998807.1">
    <property type="nucleotide sequence ID" value="NZ_JACRWH010000010.1"/>
</dbReference>
<sequence length="47" mass="5474">MLIQDDALRSVIARTLRVKEEELNENLMKELIHLEVHPSLEVCTMNV</sequence>
<evidence type="ECO:0000313" key="2">
    <source>
        <dbReference type="Proteomes" id="UP000649075"/>
    </source>
</evidence>
<name>A0ABR7KGW9_9FIRM</name>
<accession>A0ABR7KGW9</accession>
<protein>
    <submittedName>
        <fullName evidence="1">Uncharacterized protein</fullName>
    </submittedName>
</protein>
<evidence type="ECO:0000313" key="1">
    <source>
        <dbReference type="EMBL" id="MBC6011962.1"/>
    </source>
</evidence>
<comment type="caution">
    <text evidence="1">The sequence shown here is derived from an EMBL/GenBank/DDBJ whole genome shotgun (WGS) entry which is preliminary data.</text>
</comment>
<reference evidence="1 2" key="1">
    <citation type="submission" date="2020-08" db="EMBL/GenBank/DDBJ databases">
        <authorList>
            <person name="Liu C."/>
            <person name="Sun Q."/>
        </authorList>
    </citation>
    <scope>NUCLEOTIDE SEQUENCE [LARGE SCALE GENOMIC DNA]</scope>
    <source>
        <strain evidence="1 2">L34</strain>
    </source>
</reference>
<proteinExistence type="predicted"/>
<gene>
    <name evidence="1" type="ORF">H8911_04235</name>
</gene>
<dbReference type="Proteomes" id="UP000649075">
    <property type="component" value="Unassembled WGS sequence"/>
</dbReference>
<organism evidence="1 2">
    <name type="scientific">Holdemanella hominis</name>
    <dbReference type="NCBI Taxonomy" id="2764327"/>
    <lineage>
        <taxon>Bacteria</taxon>
        <taxon>Bacillati</taxon>
        <taxon>Bacillota</taxon>
        <taxon>Erysipelotrichia</taxon>
        <taxon>Erysipelotrichales</taxon>
        <taxon>Erysipelotrichaceae</taxon>
        <taxon>Holdemanella</taxon>
    </lineage>
</organism>